<name>A0ACB8XJ64_ARCLA</name>
<keyword evidence="2" id="KW-1185">Reference proteome</keyword>
<evidence type="ECO:0000313" key="2">
    <source>
        <dbReference type="Proteomes" id="UP001055879"/>
    </source>
</evidence>
<protein>
    <submittedName>
        <fullName evidence="1">Uncharacterized protein</fullName>
    </submittedName>
</protein>
<evidence type="ECO:0000313" key="1">
    <source>
        <dbReference type="EMBL" id="KAI3667428.1"/>
    </source>
</evidence>
<gene>
    <name evidence="1" type="ORF">L6452_42485</name>
</gene>
<dbReference type="EMBL" id="CM042063">
    <property type="protein sequence ID" value="KAI3667428.1"/>
    <property type="molecule type" value="Genomic_DNA"/>
</dbReference>
<reference evidence="2" key="1">
    <citation type="journal article" date="2022" name="Mol. Ecol. Resour.">
        <title>The genomes of chicory, endive, great burdock and yacon provide insights into Asteraceae palaeo-polyploidization history and plant inulin production.</title>
        <authorList>
            <person name="Fan W."/>
            <person name="Wang S."/>
            <person name="Wang H."/>
            <person name="Wang A."/>
            <person name="Jiang F."/>
            <person name="Liu H."/>
            <person name="Zhao H."/>
            <person name="Xu D."/>
            <person name="Zhang Y."/>
        </authorList>
    </citation>
    <scope>NUCLEOTIDE SEQUENCE [LARGE SCALE GENOMIC DNA]</scope>
    <source>
        <strain evidence="2">cv. Niubang</strain>
    </source>
</reference>
<reference evidence="1 2" key="2">
    <citation type="journal article" date="2022" name="Mol. Ecol. Resour.">
        <title>The genomes of chicory, endive, great burdock and yacon provide insights into Asteraceae paleo-polyploidization history and plant inulin production.</title>
        <authorList>
            <person name="Fan W."/>
            <person name="Wang S."/>
            <person name="Wang H."/>
            <person name="Wang A."/>
            <person name="Jiang F."/>
            <person name="Liu H."/>
            <person name="Zhao H."/>
            <person name="Xu D."/>
            <person name="Zhang Y."/>
        </authorList>
    </citation>
    <scope>NUCLEOTIDE SEQUENCE [LARGE SCALE GENOMIC DNA]</scope>
    <source>
        <strain evidence="2">cv. Niubang</strain>
    </source>
</reference>
<sequence>MTFLITHEITNPVFGISEAKCYRPQMTMTYDMLGSSFVALPSYTMPWQSYVTPPAHVGQGPSLDILTSWVEEYLSPPIPSSMRSGVDTIQAQLTTPMGPCGSNIIADHFSNVDVTEDDSMEVVVQAAEVAAQTRGK</sequence>
<dbReference type="Proteomes" id="UP001055879">
    <property type="component" value="Linkage Group LG17"/>
</dbReference>
<organism evidence="1 2">
    <name type="scientific">Arctium lappa</name>
    <name type="common">Greater burdock</name>
    <name type="synonym">Lappa major</name>
    <dbReference type="NCBI Taxonomy" id="4217"/>
    <lineage>
        <taxon>Eukaryota</taxon>
        <taxon>Viridiplantae</taxon>
        <taxon>Streptophyta</taxon>
        <taxon>Embryophyta</taxon>
        <taxon>Tracheophyta</taxon>
        <taxon>Spermatophyta</taxon>
        <taxon>Magnoliopsida</taxon>
        <taxon>eudicotyledons</taxon>
        <taxon>Gunneridae</taxon>
        <taxon>Pentapetalae</taxon>
        <taxon>asterids</taxon>
        <taxon>campanulids</taxon>
        <taxon>Asterales</taxon>
        <taxon>Asteraceae</taxon>
        <taxon>Carduoideae</taxon>
        <taxon>Cardueae</taxon>
        <taxon>Arctiinae</taxon>
        <taxon>Arctium</taxon>
    </lineage>
</organism>
<accession>A0ACB8XJ64</accession>
<proteinExistence type="predicted"/>
<comment type="caution">
    <text evidence="1">The sequence shown here is derived from an EMBL/GenBank/DDBJ whole genome shotgun (WGS) entry which is preliminary data.</text>
</comment>